<dbReference type="GO" id="GO:0016787">
    <property type="term" value="F:hydrolase activity"/>
    <property type="evidence" value="ECO:0007669"/>
    <property type="project" value="UniProtKB-KW"/>
</dbReference>
<evidence type="ECO:0000259" key="1">
    <source>
        <dbReference type="Pfam" id="PF12146"/>
    </source>
</evidence>
<dbReference type="InterPro" id="IPR029058">
    <property type="entry name" value="AB_hydrolase_fold"/>
</dbReference>
<organism evidence="2 3">
    <name type="scientific">Dyella koreensis</name>
    <dbReference type="NCBI Taxonomy" id="311235"/>
    <lineage>
        <taxon>Bacteria</taxon>
        <taxon>Pseudomonadati</taxon>
        <taxon>Pseudomonadota</taxon>
        <taxon>Gammaproteobacteria</taxon>
        <taxon>Lysobacterales</taxon>
        <taxon>Rhodanobacteraceae</taxon>
        <taxon>Dyella</taxon>
    </lineage>
</organism>
<evidence type="ECO:0000313" key="2">
    <source>
        <dbReference type="EMBL" id="MFK2917439.1"/>
    </source>
</evidence>
<gene>
    <name evidence="2" type="ORF">ISS97_09195</name>
</gene>
<name>A0ABW8K3G9_9GAMM</name>
<dbReference type="Gene3D" id="3.40.50.1820">
    <property type="entry name" value="alpha/beta hydrolase"/>
    <property type="match status" value="1"/>
</dbReference>
<dbReference type="Pfam" id="PF12146">
    <property type="entry name" value="Hydrolase_4"/>
    <property type="match status" value="1"/>
</dbReference>
<proteinExistence type="predicted"/>
<dbReference type="InterPro" id="IPR053145">
    <property type="entry name" value="AB_hydrolase_Est10"/>
</dbReference>
<dbReference type="RefSeq" id="WP_379985113.1">
    <property type="nucleotide sequence ID" value="NZ_JADIKD010000009.1"/>
</dbReference>
<protein>
    <submittedName>
        <fullName evidence="2">Alpha/beta fold hydrolase</fullName>
    </submittedName>
</protein>
<feature type="domain" description="Serine aminopeptidase S33" evidence="1">
    <location>
        <begin position="50"/>
        <end position="142"/>
    </location>
</feature>
<sequence length="260" mass="28473">MSARMDSEYPFFFGPGSELFGLYHPASGRANKAALLCPPWGQDHIRCHRLYRQLANALAAEGCAVLRFDYYGTGDSAGTSAEVDWDRCIADTCAAADELRARSGAQHVVAFGARLGGSIALAATTRARLADVVVWDPVVDGCAYIKQLDAMQAALRQDPHRFVEPRAVDETAAQWLGFAISPRLRHQLADLRPDTAGSPSLVLDSLPPTPAHRWKGLVAAHAKVKELHPFTPWDDLRRLEQAILSHPLIQAVTHHWQGGR</sequence>
<dbReference type="PANTHER" id="PTHR43265">
    <property type="entry name" value="ESTERASE ESTD"/>
    <property type="match status" value="1"/>
</dbReference>
<comment type="caution">
    <text evidence="2">The sequence shown here is derived from an EMBL/GenBank/DDBJ whole genome shotgun (WGS) entry which is preliminary data.</text>
</comment>
<keyword evidence="3" id="KW-1185">Reference proteome</keyword>
<evidence type="ECO:0000313" key="3">
    <source>
        <dbReference type="Proteomes" id="UP001620408"/>
    </source>
</evidence>
<dbReference type="SUPFAM" id="SSF53474">
    <property type="entry name" value="alpha/beta-Hydrolases"/>
    <property type="match status" value="1"/>
</dbReference>
<dbReference type="Proteomes" id="UP001620408">
    <property type="component" value="Unassembled WGS sequence"/>
</dbReference>
<keyword evidence="2" id="KW-0378">Hydrolase</keyword>
<dbReference type="EMBL" id="JADIKD010000009">
    <property type="protein sequence ID" value="MFK2917439.1"/>
    <property type="molecule type" value="Genomic_DNA"/>
</dbReference>
<dbReference type="PANTHER" id="PTHR43265:SF1">
    <property type="entry name" value="ESTERASE ESTD"/>
    <property type="match status" value="1"/>
</dbReference>
<reference evidence="2 3" key="1">
    <citation type="submission" date="2020-10" db="EMBL/GenBank/DDBJ databases">
        <title>Phylogeny of dyella-like bacteria.</title>
        <authorList>
            <person name="Fu J."/>
        </authorList>
    </citation>
    <scope>NUCLEOTIDE SEQUENCE [LARGE SCALE GENOMIC DNA]</scope>
    <source>
        <strain evidence="2 3">BB4</strain>
    </source>
</reference>
<dbReference type="InterPro" id="IPR022742">
    <property type="entry name" value="Hydrolase_4"/>
</dbReference>
<accession>A0ABW8K3G9</accession>